<dbReference type="InterPro" id="IPR051717">
    <property type="entry name" value="MFS_MFSD6"/>
</dbReference>
<dbReference type="OrthoDB" id="515887at2759"/>
<dbReference type="Proteomes" id="UP000240830">
    <property type="component" value="Unassembled WGS sequence"/>
</dbReference>
<accession>A0A2H9TLL9</accession>
<feature type="transmembrane region" description="Helical" evidence="6">
    <location>
        <begin position="151"/>
        <end position="169"/>
    </location>
</feature>
<comment type="caution">
    <text evidence="8">The sequence shown here is derived from an EMBL/GenBank/DDBJ whole genome shotgun (WGS) entry which is preliminary data.</text>
</comment>
<dbReference type="SUPFAM" id="SSF103473">
    <property type="entry name" value="MFS general substrate transporter"/>
    <property type="match status" value="2"/>
</dbReference>
<dbReference type="InterPro" id="IPR024989">
    <property type="entry name" value="MFS_assoc_dom"/>
</dbReference>
<feature type="transmembrane region" description="Helical" evidence="6">
    <location>
        <begin position="22"/>
        <end position="41"/>
    </location>
</feature>
<feature type="transmembrane region" description="Helical" evidence="6">
    <location>
        <begin position="239"/>
        <end position="264"/>
    </location>
</feature>
<evidence type="ECO:0000256" key="6">
    <source>
        <dbReference type="SAM" id="Phobius"/>
    </source>
</evidence>
<sequence length="429" mass="47581">MPPSTLTPTVSLDQQFCLAPKAIYFAIGILNYSFYVFRMRFFTEYFGFGEDQYGIVQTFWNVFSFAGVTLWSNLADWTSLHKGLLVGLCLSMGICFEGVLFKGLVAPEKWIYLAVAVFALYGLLIGGLLPLADDQILRLLERRYEQCSKQYGRQALFGMVAYGLISFSLGKLLDRCGASAMIWIVPSSAIFAAVMVACFGYGRMSAKRSSINQQWNHPESSEANVGFFKYLETLGQRNFLLFLLVILASGFGRQTLAIFLPNYLSEELGLSSGQVGNAYLMGTMFSVLFYFAAPYALSHLGIWPMLLIGQLSLVARLASYAFLTPTPSMVPFIELLNGMAYSFTHLAAVQQVSLSAPPGWDAAFQAAYGCAHVQFPAVVCSLVGGYIYKYYRGRWLLTVALTTPVMSSIALTIFLILRVARRRTCNLQS</sequence>
<name>A0A2H9TLL9_9FUNG</name>
<gene>
    <name evidence="8" type="ORF">PSACC_01531</name>
</gene>
<reference evidence="8 9" key="1">
    <citation type="submission" date="2016-10" db="EMBL/GenBank/DDBJ databases">
        <title>The genome of Paramicrosporidium saccamoebae is the missing link in understanding Cryptomycota and Microsporidia evolution.</title>
        <authorList>
            <person name="Quandt C.A."/>
            <person name="Beaudet D."/>
            <person name="Corsaro D."/>
            <person name="Michel R."/>
            <person name="Corradi N."/>
            <person name="James T."/>
        </authorList>
    </citation>
    <scope>NUCLEOTIDE SEQUENCE [LARGE SCALE GENOMIC DNA]</scope>
    <source>
        <strain evidence="8 9">KSL3</strain>
    </source>
</reference>
<evidence type="ECO:0000313" key="9">
    <source>
        <dbReference type="Proteomes" id="UP000240830"/>
    </source>
</evidence>
<evidence type="ECO:0000256" key="1">
    <source>
        <dbReference type="ARBA" id="ARBA00004141"/>
    </source>
</evidence>
<protein>
    <submittedName>
        <fullName evidence="8">Major facilitator superfamily permease</fullName>
    </submittedName>
</protein>
<organism evidence="8 9">
    <name type="scientific">Paramicrosporidium saccamoebae</name>
    <dbReference type="NCBI Taxonomy" id="1246581"/>
    <lineage>
        <taxon>Eukaryota</taxon>
        <taxon>Fungi</taxon>
        <taxon>Fungi incertae sedis</taxon>
        <taxon>Cryptomycota</taxon>
        <taxon>Cryptomycota incertae sedis</taxon>
        <taxon>Paramicrosporidium</taxon>
    </lineage>
</organism>
<dbReference type="InterPro" id="IPR036259">
    <property type="entry name" value="MFS_trans_sf"/>
</dbReference>
<comment type="subcellular location">
    <subcellularLocation>
        <location evidence="1">Membrane</location>
        <topology evidence="1">Multi-pass membrane protein</topology>
    </subcellularLocation>
</comment>
<feature type="domain" description="Major facilitator superfamily associated" evidence="7">
    <location>
        <begin position="43"/>
        <end position="396"/>
    </location>
</feature>
<dbReference type="AlphaFoldDB" id="A0A2H9TLL9"/>
<dbReference type="EMBL" id="MTSL01000108">
    <property type="protein sequence ID" value="PJF18653.1"/>
    <property type="molecule type" value="Genomic_DNA"/>
</dbReference>
<keyword evidence="4 6" id="KW-1133">Transmembrane helix</keyword>
<comment type="similarity">
    <text evidence="2">Belongs to the major facilitator superfamily. MFSD6 family.</text>
</comment>
<evidence type="ECO:0000256" key="5">
    <source>
        <dbReference type="ARBA" id="ARBA00023136"/>
    </source>
</evidence>
<keyword evidence="9" id="KW-1185">Reference proteome</keyword>
<dbReference type="PANTHER" id="PTHR16172">
    <property type="entry name" value="MAJOR FACILITATOR SUPERFAMILY DOMAIN-CONTAINING PROTEIN 6-LIKE"/>
    <property type="match status" value="1"/>
</dbReference>
<evidence type="ECO:0000313" key="8">
    <source>
        <dbReference type="EMBL" id="PJF18653.1"/>
    </source>
</evidence>
<dbReference type="GO" id="GO:0016020">
    <property type="term" value="C:membrane"/>
    <property type="evidence" value="ECO:0007669"/>
    <property type="project" value="UniProtKB-SubCell"/>
</dbReference>
<evidence type="ECO:0000256" key="4">
    <source>
        <dbReference type="ARBA" id="ARBA00022989"/>
    </source>
</evidence>
<feature type="transmembrane region" description="Helical" evidence="6">
    <location>
        <begin position="394"/>
        <end position="417"/>
    </location>
</feature>
<feature type="transmembrane region" description="Helical" evidence="6">
    <location>
        <begin position="300"/>
        <end position="323"/>
    </location>
</feature>
<feature type="transmembrane region" description="Helical" evidence="6">
    <location>
        <begin position="181"/>
        <end position="202"/>
    </location>
</feature>
<dbReference type="PANTHER" id="PTHR16172:SF41">
    <property type="entry name" value="MAJOR FACILITATOR SUPERFAMILY DOMAIN-CONTAINING PROTEIN 6-LIKE"/>
    <property type="match status" value="1"/>
</dbReference>
<feature type="transmembrane region" description="Helical" evidence="6">
    <location>
        <begin position="276"/>
        <end position="293"/>
    </location>
</feature>
<dbReference type="Pfam" id="PF12832">
    <property type="entry name" value="MFS_1_like"/>
    <property type="match status" value="1"/>
</dbReference>
<dbReference type="Gene3D" id="1.20.1250.20">
    <property type="entry name" value="MFS general substrate transporter like domains"/>
    <property type="match status" value="2"/>
</dbReference>
<evidence type="ECO:0000256" key="2">
    <source>
        <dbReference type="ARBA" id="ARBA00005241"/>
    </source>
</evidence>
<evidence type="ECO:0000259" key="7">
    <source>
        <dbReference type="Pfam" id="PF12832"/>
    </source>
</evidence>
<keyword evidence="5 6" id="KW-0472">Membrane</keyword>
<evidence type="ECO:0000256" key="3">
    <source>
        <dbReference type="ARBA" id="ARBA00022692"/>
    </source>
</evidence>
<proteinExistence type="inferred from homology"/>
<feature type="transmembrane region" description="Helical" evidence="6">
    <location>
        <begin position="110"/>
        <end position="131"/>
    </location>
</feature>
<feature type="transmembrane region" description="Helical" evidence="6">
    <location>
        <begin position="83"/>
        <end position="104"/>
    </location>
</feature>
<keyword evidence="3 6" id="KW-0812">Transmembrane</keyword>